<feature type="compositionally biased region" description="Basic and acidic residues" evidence="8">
    <location>
        <begin position="34"/>
        <end position="55"/>
    </location>
</feature>
<evidence type="ECO:0000313" key="12">
    <source>
        <dbReference type="Proteomes" id="UP000694416"/>
    </source>
</evidence>
<comment type="subcellular location">
    <subcellularLocation>
        <location evidence="1">Nucleus</location>
        <location evidence="1">Nucleolus</location>
    </subcellularLocation>
</comment>
<keyword evidence="9" id="KW-0472">Membrane</keyword>
<name>A0A8C9H8R1_9PRIM</name>
<organism evidence="11 12">
    <name type="scientific">Piliocolobus tephrosceles</name>
    <name type="common">Ugandan red Colobus</name>
    <dbReference type="NCBI Taxonomy" id="591936"/>
    <lineage>
        <taxon>Eukaryota</taxon>
        <taxon>Metazoa</taxon>
        <taxon>Chordata</taxon>
        <taxon>Craniata</taxon>
        <taxon>Vertebrata</taxon>
        <taxon>Euteleostomi</taxon>
        <taxon>Mammalia</taxon>
        <taxon>Eutheria</taxon>
        <taxon>Euarchontoglires</taxon>
        <taxon>Primates</taxon>
        <taxon>Haplorrhini</taxon>
        <taxon>Catarrhini</taxon>
        <taxon>Cercopithecidae</taxon>
        <taxon>Colobinae</taxon>
        <taxon>Piliocolobus</taxon>
    </lineage>
</organism>
<keyword evidence="4" id="KW-0853">WD repeat</keyword>
<dbReference type="InterPro" id="IPR036322">
    <property type="entry name" value="WD40_repeat_dom_sf"/>
</dbReference>
<dbReference type="Ensembl" id="ENSPTET00000020613.1">
    <property type="protein sequence ID" value="ENSPTEP00000013736.1"/>
    <property type="gene ID" value="ENSPTEG00000015358.1"/>
</dbReference>
<dbReference type="GO" id="GO:0000463">
    <property type="term" value="P:maturation of LSU-rRNA from tricistronic rRNA transcript (SSU-rRNA, 5.8S rRNA, LSU-rRNA)"/>
    <property type="evidence" value="ECO:0007669"/>
    <property type="project" value="TreeGrafter"/>
</dbReference>
<feature type="compositionally biased region" description="Basic and acidic residues" evidence="8">
    <location>
        <begin position="62"/>
        <end position="71"/>
    </location>
</feature>
<dbReference type="Proteomes" id="UP000694416">
    <property type="component" value="Unplaced"/>
</dbReference>
<evidence type="ECO:0000256" key="4">
    <source>
        <dbReference type="ARBA" id="ARBA00022574"/>
    </source>
</evidence>
<evidence type="ECO:0000313" key="11">
    <source>
        <dbReference type="Ensembl" id="ENSPTEP00000013736.1"/>
    </source>
</evidence>
<reference evidence="11" key="1">
    <citation type="submission" date="2025-08" db="UniProtKB">
        <authorList>
            <consortium name="Ensembl"/>
        </authorList>
    </citation>
    <scope>IDENTIFICATION</scope>
</reference>
<keyword evidence="9" id="KW-1133">Transmembrane helix</keyword>
<evidence type="ECO:0000256" key="3">
    <source>
        <dbReference type="ARBA" id="ARBA00022552"/>
    </source>
</evidence>
<feature type="compositionally biased region" description="Basic residues" evidence="8">
    <location>
        <begin position="88"/>
        <end position="99"/>
    </location>
</feature>
<evidence type="ECO:0000256" key="7">
    <source>
        <dbReference type="SAM" id="Coils"/>
    </source>
</evidence>
<feature type="region of interest" description="Disordered" evidence="8">
    <location>
        <begin position="642"/>
        <end position="685"/>
    </location>
</feature>
<dbReference type="GO" id="GO:0070545">
    <property type="term" value="C:PeBoW complex"/>
    <property type="evidence" value="ECO:0007669"/>
    <property type="project" value="TreeGrafter"/>
</dbReference>
<proteinExistence type="predicted"/>
<keyword evidence="3" id="KW-0698">rRNA processing</keyword>
<dbReference type="SMART" id="SM01035">
    <property type="entry name" value="BOP1NT"/>
    <property type="match status" value="1"/>
</dbReference>
<dbReference type="SMART" id="SM00320">
    <property type="entry name" value="WD40"/>
    <property type="match status" value="4"/>
</dbReference>
<keyword evidence="2" id="KW-0690">Ribosome biogenesis</keyword>
<dbReference type="InterPro" id="IPR015943">
    <property type="entry name" value="WD40/YVTN_repeat-like_dom_sf"/>
</dbReference>
<evidence type="ECO:0000259" key="10">
    <source>
        <dbReference type="SMART" id="SM01035"/>
    </source>
</evidence>
<dbReference type="GO" id="GO:0043021">
    <property type="term" value="F:ribonucleoprotein complex binding"/>
    <property type="evidence" value="ECO:0007669"/>
    <property type="project" value="TreeGrafter"/>
</dbReference>
<evidence type="ECO:0000256" key="1">
    <source>
        <dbReference type="ARBA" id="ARBA00004604"/>
    </source>
</evidence>
<feature type="compositionally biased region" description="Acidic residues" evidence="8">
    <location>
        <begin position="648"/>
        <end position="677"/>
    </location>
</feature>
<feature type="region of interest" description="Disordered" evidence="8">
    <location>
        <begin position="1"/>
        <end position="99"/>
    </location>
</feature>
<dbReference type="InterPro" id="IPR028598">
    <property type="entry name" value="BOP1/Erb1"/>
</dbReference>
<feature type="domain" description="BOP1 N-terminal" evidence="10">
    <location>
        <begin position="214"/>
        <end position="457"/>
    </location>
</feature>
<dbReference type="SUPFAM" id="SSF50978">
    <property type="entry name" value="WD40 repeat-like"/>
    <property type="match status" value="1"/>
</dbReference>
<dbReference type="PANTHER" id="PTHR17605">
    <property type="entry name" value="RIBOSOME BIOGENESIS PROTEIN BOP1 BLOCK OF PROLIFERATION 1 PROTEIN"/>
    <property type="match status" value="1"/>
</dbReference>
<evidence type="ECO:0000256" key="9">
    <source>
        <dbReference type="SAM" id="Phobius"/>
    </source>
</evidence>
<accession>A0A8C9H8R1</accession>
<feature type="compositionally biased region" description="Basic and acidic residues" evidence="8">
    <location>
        <begin position="160"/>
        <end position="173"/>
    </location>
</feature>
<dbReference type="GO" id="GO:0030687">
    <property type="term" value="C:preribosome, large subunit precursor"/>
    <property type="evidence" value="ECO:0007669"/>
    <property type="project" value="TreeGrafter"/>
</dbReference>
<evidence type="ECO:0000256" key="8">
    <source>
        <dbReference type="SAM" id="MobiDB-lite"/>
    </source>
</evidence>
<evidence type="ECO:0000256" key="6">
    <source>
        <dbReference type="ARBA" id="ARBA00023242"/>
    </source>
</evidence>
<dbReference type="PANTHER" id="PTHR17605:SF0">
    <property type="entry name" value="RIBOSOME BIOGENESIS PROTEIN BOP1"/>
    <property type="match status" value="1"/>
</dbReference>
<keyword evidence="12" id="KW-1185">Reference proteome</keyword>
<feature type="compositionally biased region" description="Low complexity" evidence="8">
    <location>
        <begin position="129"/>
        <end position="152"/>
    </location>
</feature>
<keyword evidence="7" id="KW-0175">Coiled coil</keyword>
<dbReference type="AlphaFoldDB" id="A0A8C9H8R1"/>
<sequence length="963" mass="112195">MNDKNCIVSYNEEGGGSTMLIEENTVSERTSVNTKDEFTETDKNLHSKDEQVEKSKNKKAKKGEAKNESRDVANMLCEETNEDQSNNVKKKKKKKHKKKLQINGEIKSLKKMKNKKSCSVVVNRGAKKNINSNVNKNRSSSINSSTSNNTITKKIKKNVQKTDYEKTTEHDTSDSSIESVKTKTNNSIYANEEIDESDDEYNLNTIGDFDLKHYDDLDIIGYDIEGKRIQKDGTNTIDDFIELKSDPNAWRKIKDKKNNRVIELTDSDLQIIKSIRENKIAKYNSNTEYIYENDKDEYKKEGISKIDEKTKEKRYKKMLNNLFIKLQKHAKNKKDSTKQNENYEKLYDLWRNKIYNISLKSEEMNLPFLLPGHKLSYNPPTELINNDSEIKSKNNIDIVKNYEYICNLESYDKTYFELYQRCLDLFLCSRTIKKVLHINKEDLLPKLESTKSLRPYPQYSFIKYVINNEEETEDKKKTIIHNNNIDINEQDHLLYMIHFNKLYIFDILSSYILVVIDLTYYYNFVLTNNKKKEEKKKKKYIYKFDNIMIKVNKLYSIVAICCNDYIFLFHYGDYVPAIKGIAENVINIHSNGNENINKRRKHVVGMADFENTDLNDDKVVSSGDISDKEHLAVGSSKLDNQGIVDVQNGDDDGEDGEDGEDGDDGEDGEDGDDGDDIDSNKESDFPKKKIVELSREISYSKTKSLIGIFNQKFKKSDKFIYSPDVDVKWFNIKPNDPRIKYCVAIKHEGKIKHFTWNTNGNYLSVTCLRKIGQYHICYLHHLKTMKSMKLIKKYIAKRGDVIQTMFYPCRPYYVVAFENIIKIYDLKASSVKKRIIKKLKGVKNITCVDVHKNESYILASNDKGDVYIFDLDLSSTPYKKFHVDNCSLKKVEFHKIYNLFYTLSSEGVVNLFYSKFFDDYITNPVLLPINKVTTESKITDIVWSDKKPWFFAHTDNNYSSLFT</sequence>
<reference evidence="11" key="2">
    <citation type="submission" date="2025-09" db="UniProtKB">
        <authorList>
            <consortium name="Ensembl"/>
        </authorList>
    </citation>
    <scope>IDENTIFICATION</scope>
</reference>
<feature type="region of interest" description="Disordered" evidence="8">
    <location>
        <begin position="129"/>
        <end position="179"/>
    </location>
</feature>
<dbReference type="InterPro" id="IPR012953">
    <property type="entry name" value="BOP1_N_dom"/>
</dbReference>
<keyword evidence="5" id="KW-0677">Repeat</keyword>
<dbReference type="Pfam" id="PF08145">
    <property type="entry name" value="BOP1NT"/>
    <property type="match status" value="1"/>
</dbReference>
<keyword evidence="6" id="KW-0539">Nucleus</keyword>
<dbReference type="Gene3D" id="2.130.10.10">
    <property type="entry name" value="YVTN repeat-like/Quinoprotein amine dehydrogenase"/>
    <property type="match status" value="1"/>
</dbReference>
<keyword evidence="9" id="KW-0812">Transmembrane</keyword>
<protein>
    <submittedName>
        <fullName evidence="11">Ribosome biogenesis protein BOP1 homolog</fullName>
    </submittedName>
</protein>
<evidence type="ECO:0000256" key="5">
    <source>
        <dbReference type="ARBA" id="ARBA00022737"/>
    </source>
</evidence>
<feature type="coiled-coil region" evidence="7">
    <location>
        <begin position="326"/>
        <end position="353"/>
    </location>
</feature>
<feature type="transmembrane region" description="Helical" evidence="9">
    <location>
        <begin position="502"/>
        <end position="522"/>
    </location>
</feature>
<dbReference type="InterPro" id="IPR001680">
    <property type="entry name" value="WD40_rpt"/>
</dbReference>
<evidence type="ECO:0000256" key="2">
    <source>
        <dbReference type="ARBA" id="ARBA00022517"/>
    </source>
</evidence>